<comment type="caution">
    <text evidence="1">The sequence shown here is derived from an EMBL/GenBank/DDBJ whole genome shotgun (WGS) entry which is preliminary data.</text>
</comment>
<evidence type="ECO:0000313" key="1">
    <source>
        <dbReference type="EMBL" id="PUU72477.1"/>
    </source>
</evidence>
<sequence>MELQMKTQPVLRNELRKQFLAWMLSTMTLAMEWELIRLPVTVYSPSLGRILRLFSPLEIFQIFRRRLGEPESDPTKHGLMHPGELVMARRRLPIHRITFGESTIIAESPTGPGFRRSNTFRFIVSALKRNPRERTGEKMKDFWRNVRDHLKDHNA</sequence>
<proteinExistence type="predicted"/>
<dbReference type="AlphaFoldDB" id="A0A2T6ZAF1"/>
<dbReference type="STRING" id="42251.A0A2T6ZAF1"/>
<keyword evidence="2" id="KW-1185">Reference proteome</keyword>
<accession>A0A2T6ZAF1</accession>
<gene>
    <name evidence="1" type="ORF">B9Z19DRAFT_1137524</name>
</gene>
<organism evidence="1 2">
    <name type="scientific">Tuber borchii</name>
    <name type="common">White truffle</name>
    <dbReference type="NCBI Taxonomy" id="42251"/>
    <lineage>
        <taxon>Eukaryota</taxon>
        <taxon>Fungi</taxon>
        <taxon>Dikarya</taxon>
        <taxon>Ascomycota</taxon>
        <taxon>Pezizomycotina</taxon>
        <taxon>Pezizomycetes</taxon>
        <taxon>Pezizales</taxon>
        <taxon>Tuberaceae</taxon>
        <taxon>Tuber</taxon>
    </lineage>
</organism>
<reference evidence="1 2" key="1">
    <citation type="submission" date="2017-04" db="EMBL/GenBank/DDBJ databases">
        <title>Draft genome sequence of Tuber borchii Vittad., a whitish edible truffle.</title>
        <authorList>
            <consortium name="DOE Joint Genome Institute"/>
            <person name="Murat C."/>
            <person name="Kuo A."/>
            <person name="Barry K.W."/>
            <person name="Clum A."/>
            <person name="Dockter R.B."/>
            <person name="Fauchery L."/>
            <person name="Iotti M."/>
            <person name="Kohler A."/>
            <person name="Labutti K."/>
            <person name="Lindquist E.A."/>
            <person name="Lipzen A."/>
            <person name="Ohm R.A."/>
            <person name="Wang M."/>
            <person name="Grigoriev I.V."/>
            <person name="Zambonelli A."/>
            <person name="Martin F.M."/>
        </authorList>
    </citation>
    <scope>NUCLEOTIDE SEQUENCE [LARGE SCALE GENOMIC DNA]</scope>
    <source>
        <strain evidence="1 2">Tbo3840</strain>
    </source>
</reference>
<protein>
    <submittedName>
        <fullName evidence="1">Uncharacterized protein</fullName>
    </submittedName>
</protein>
<evidence type="ECO:0000313" key="2">
    <source>
        <dbReference type="Proteomes" id="UP000244722"/>
    </source>
</evidence>
<dbReference type="EMBL" id="NESQ01000529">
    <property type="protein sequence ID" value="PUU72477.1"/>
    <property type="molecule type" value="Genomic_DNA"/>
</dbReference>
<dbReference type="Proteomes" id="UP000244722">
    <property type="component" value="Unassembled WGS sequence"/>
</dbReference>
<name>A0A2T6ZAF1_TUBBO</name>